<reference evidence="2 3" key="1">
    <citation type="submission" date="2017-07" db="EMBL/GenBank/DDBJ databases">
        <title>Genome sequence of the Sordaria macrospora wild type strain R19027.</title>
        <authorList>
            <person name="Nowrousian M."/>
            <person name="Teichert I."/>
            <person name="Kueck U."/>
        </authorList>
    </citation>
    <scope>NUCLEOTIDE SEQUENCE [LARGE SCALE GENOMIC DNA]</scope>
    <source>
        <strain evidence="2 3">R19027</strain>
        <tissue evidence="2">Mycelium</tissue>
    </source>
</reference>
<dbReference type="Pfam" id="PF03372">
    <property type="entry name" value="Exo_endo_phos"/>
    <property type="match status" value="1"/>
</dbReference>
<accession>A0A8S8ZST3</accession>
<dbReference type="Proteomes" id="UP000433876">
    <property type="component" value="Unassembled WGS sequence"/>
</dbReference>
<dbReference type="OMA" id="FYRPAVW"/>
<dbReference type="PANTHER" id="PTHR12121">
    <property type="entry name" value="CARBON CATABOLITE REPRESSOR PROTEIN 4"/>
    <property type="match status" value="1"/>
</dbReference>
<protein>
    <recommendedName>
        <fullName evidence="1">Endonuclease/exonuclease/phosphatase domain-containing protein</fullName>
    </recommendedName>
</protein>
<dbReference type="PANTHER" id="PTHR12121:SF36">
    <property type="entry name" value="ENDONUCLEASE_EXONUCLEASE_PHOSPHATASE DOMAIN-CONTAINING PROTEIN"/>
    <property type="match status" value="1"/>
</dbReference>
<evidence type="ECO:0000313" key="3">
    <source>
        <dbReference type="Proteomes" id="UP000433876"/>
    </source>
</evidence>
<comment type="caution">
    <text evidence="2">The sequence shown here is derived from an EMBL/GenBank/DDBJ whole genome shotgun (WGS) entry which is preliminary data.</text>
</comment>
<evidence type="ECO:0000259" key="1">
    <source>
        <dbReference type="Pfam" id="PF03372"/>
    </source>
</evidence>
<name>A0A8S8ZST3_SORMA</name>
<dbReference type="InterPro" id="IPR005135">
    <property type="entry name" value="Endo/exonuclease/phosphatase"/>
</dbReference>
<gene>
    <name evidence="2" type="ORF">SMACR_02546</name>
</gene>
<evidence type="ECO:0000313" key="2">
    <source>
        <dbReference type="EMBL" id="KAA8631681.1"/>
    </source>
</evidence>
<dbReference type="InterPro" id="IPR050410">
    <property type="entry name" value="CCR4/nocturin_mRNA_transcr"/>
</dbReference>
<feature type="domain" description="Endonuclease/exonuclease/phosphatase" evidence="1">
    <location>
        <begin position="57"/>
        <end position="255"/>
    </location>
</feature>
<dbReference type="Gene3D" id="3.60.10.10">
    <property type="entry name" value="Endonuclease/exonuclease/phosphatase"/>
    <property type="match status" value="1"/>
</dbReference>
<dbReference type="EMBL" id="NMPR01000071">
    <property type="protein sequence ID" value="KAA8631681.1"/>
    <property type="molecule type" value="Genomic_DNA"/>
</dbReference>
<organism evidence="2 3">
    <name type="scientific">Sordaria macrospora</name>
    <dbReference type="NCBI Taxonomy" id="5147"/>
    <lineage>
        <taxon>Eukaryota</taxon>
        <taxon>Fungi</taxon>
        <taxon>Dikarya</taxon>
        <taxon>Ascomycota</taxon>
        <taxon>Pezizomycotina</taxon>
        <taxon>Sordariomycetes</taxon>
        <taxon>Sordariomycetidae</taxon>
        <taxon>Sordariales</taxon>
        <taxon>Sordariaceae</taxon>
        <taxon>Sordaria</taxon>
    </lineage>
</organism>
<sequence>MTLPESPAPRSARIHIRFVSFNIRYATKDPVPGEQPWTTRRPRLCAQLNFLTSGHDSTFLCLQEVLFLQLMDIQDSLGPSWGHIGRGRKDGKLAGEFSPIFFRVDQWDCEDWKTYWLSETPEKPSFGWDAVLERIVTVGSFRHKTTGKGVIVMSTHFDHRGQVAREESSKLILKLASEWRQTNRDSDPPLVLGGDLNSTPTDLAYKTLTSSDSGLQDASAVFPDELKYGNRKITYTSFGEPDEKAKTIDFLFVQRPPTFKLMLFGILSNKFDDGVFLSDHRPVFLDVEA</sequence>
<dbReference type="VEuPathDB" id="FungiDB:SMAC_02546"/>
<dbReference type="InterPro" id="IPR036691">
    <property type="entry name" value="Endo/exonu/phosph_ase_sf"/>
</dbReference>
<dbReference type="AlphaFoldDB" id="A0A8S8ZST3"/>
<dbReference type="SUPFAM" id="SSF56219">
    <property type="entry name" value="DNase I-like"/>
    <property type="match status" value="1"/>
</dbReference>
<dbReference type="CDD" id="cd09083">
    <property type="entry name" value="EEP-1"/>
    <property type="match status" value="1"/>
</dbReference>
<dbReference type="GO" id="GO:0000175">
    <property type="term" value="F:3'-5'-RNA exonuclease activity"/>
    <property type="evidence" value="ECO:0007669"/>
    <property type="project" value="TreeGrafter"/>
</dbReference>
<proteinExistence type="predicted"/>